<evidence type="ECO:0000313" key="2">
    <source>
        <dbReference type="Proteomes" id="UP000018680"/>
    </source>
</evidence>
<dbReference type="AlphaFoldDB" id="V5WLI2"/>
<dbReference type="Proteomes" id="UP000018680">
    <property type="component" value="Chromosome"/>
</dbReference>
<reference evidence="1 2" key="1">
    <citation type="journal article" date="2015" name="Stand. Genomic Sci.">
        <title>Complete genome sequence and description of Salinispira pacifica gen. nov., sp. nov., a novel spirochaete isolated form a hypersaline microbial mat.</title>
        <authorList>
            <person name="Ben Hania W."/>
            <person name="Joseph M."/>
            <person name="Schumann P."/>
            <person name="Bunk B."/>
            <person name="Fiebig A."/>
            <person name="Sproer C."/>
            <person name="Klenk H.P."/>
            <person name="Fardeau M.L."/>
            <person name="Spring S."/>
        </authorList>
    </citation>
    <scope>NUCLEOTIDE SEQUENCE [LARGE SCALE GENOMIC DNA]</scope>
    <source>
        <strain evidence="1 2">L21-RPul-D2</strain>
    </source>
</reference>
<organism evidence="1 2">
    <name type="scientific">Salinispira pacifica</name>
    <dbReference type="NCBI Taxonomy" id="1307761"/>
    <lineage>
        <taxon>Bacteria</taxon>
        <taxon>Pseudomonadati</taxon>
        <taxon>Spirochaetota</taxon>
        <taxon>Spirochaetia</taxon>
        <taxon>Spirochaetales</taxon>
        <taxon>Spirochaetaceae</taxon>
        <taxon>Salinispira</taxon>
    </lineage>
</organism>
<accession>V5WLI2</accession>
<proteinExistence type="predicted"/>
<evidence type="ECO:0000313" key="1">
    <source>
        <dbReference type="EMBL" id="AHC16469.1"/>
    </source>
</evidence>
<name>V5WLI2_9SPIO</name>
<gene>
    <name evidence="1" type="ORF">L21SP2_3127</name>
</gene>
<keyword evidence="2" id="KW-1185">Reference proteome</keyword>
<dbReference type="KEGG" id="slr:L21SP2_3127"/>
<protein>
    <submittedName>
        <fullName evidence="1">Uncharacterized protein</fullName>
    </submittedName>
</protein>
<sequence length="45" mass="5210">MNNTLAWDVKRTMNPEECLDLDPIQLFAESIEVDDPLENHQHISS</sequence>
<dbReference type="HOGENOM" id="CLU_3205091_0_0_12"/>
<dbReference type="EMBL" id="CP006939">
    <property type="protein sequence ID" value="AHC16469.1"/>
    <property type="molecule type" value="Genomic_DNA"/>
</dbReference>